<dbReference type="PRINTS" id="PR00039">
    <property type="entry name" value="HTHLYSR"/>
</dbReference>
<comment type="similarity">
    <text evidence="1">Belongs to the LysR transcriptional regulatory family.</text>
</comment>
<keyword evidence="4" id="KW-0804">Transcription</keyword>
<dbReference type="Pfam" id="PF00126">
    <property type="entry name" value="HTH_1"/>
    <property type="match status" value="1"/>
</dbReference>
<evidence type="ECO:0000313" key="6">
    <source>
        <dbReference type="EMBL" id="PPC75082.1"/>
    </source>
</evidence>
<gene>
    <name evidence="6" type="ORF">C4K68_22215</name>
</gene>
<evidence type="ECO:0000256" key="3">
    <source>
        <dbReference type="ARBA" id="ARBA00023125"/>
    </source>
</evidence>
<dbReference type="FunFam" id="1.10.10.10:FF:000001">
    <property type="entry name" value="LysR family transcriptional regulator"/>
    <property type="match status" value="1"/>
</dbReference>
<evidence type="ECO:0000256" key="2">
    <source>
        <dbReference type="ARBA" id="ARBA00023015"/>
    </source>
</evidence>
<feature type="domain" description="HTH lysR-type" evidence="5">
    <location>
        <begin position="3"/>
        <end position="60"/>
    </location>
</feature>
<proteinExistence type="inferred from homology"/>
<dbReference type="InterPro" id="IPR005119">
    <property type="entry name" value="LysR_subst-bd"/>
</dbReference>
<dbReference type="Gene3D" id="1.10.10.10">
    <property type="entry name" value="Winged helix-like DNA-binding domain superfamily/Winged helix DNA-binding domain"/>
    <property type="match status" value="1"/>
</dbReference>
<dbReference type="OrthoDB" id="5297085at2"/>
<dbReference type="InterPro" id="IPR050176">
    <property type="entry name" value="LTTR"/>
</dbReference>
<dbReference type="PROSITE" id="PS50931">
    <property type="entry name" value="HTH_LYSR"/>
    <property type="match status" value="1"/>
</dbReference>
<keyword evidence="3" id="KW-0238">DNA-binding</keyword>
<keyword evidence="2" id="KW-0805">Transcription regulation</keyword>
<accession>A0A2S5KK03</accession>
<comment type="caution">
    <text evidence="6">The sequence shown here is derived from an EMBL/GenBank/DDBJ whole genome shotgun (WGS) entry which is preliminary data.</text>
</comment>
<evidence type="ECO:0000256" key="1">
    <source>
        <dbReference type="ARBA" id="ARBA00009437"/>
    </source>
</evidence>
<reference evidence="6 7" key="1">
    <citation type="submission" date="2018-02" db="EMBL/GenBank/DDBJ databases">
        <title>novel marine gammaproteobacteria from coastal saline agro ecosystem.</title>
        <authorList>
            <person name="Krishnan R."/>
            <person name="Ramesh Kumar N."/>
        </authorList>
    </citation>
    <scope>NUCLEOTIDE SEQUENCE [LARGE SCALE GENOMIC DNA]</scope>
    <source>
        <strain evidence="6 7">228</strain>
    </source>
</reference>
<evidence type="ECO:0000313" key="7">
    <source>
        <dbReference type="Proteomes" id="UP000238196"/>
    </source>
</evidence>
<dbReference type="GO" id="GO:0003677">
    <property type="term" value="F:DNA binding"/>
    <property type="evidence" value="ECO:0007669"/>
    <property type="project" value="UniProtKB-KW"/>
</dbReference>
<dbReference type="Proteomes" id="UP000238196">
    <property type="component" value="Unassembled WGS sequence"/>
</dbReference>
<dbReference type="EMBL" id="PRLP01000109">
    <property type="protein sequence ID" value="PPC75082.1"/>
    <property type="molecule type" value="Genomic_DNA"/>
</dbReference>
<dbReference type="SUPFAM" id="SSF53850">
    <property type="entry name" value="Periplasmic binding protein-like II"/>
    <property type="match status" value="1"/>
</dbReference>
<name>A0A2S5KK03_9PROT</name>
<dbReference type="InterPro" id="IPR036390">
    <property type="entry name" value="WH_DNA-bd_sf"/>
</dbReference>
<dbReference type="PANTHER" id="PTHR30579">
    <property type="entry name" value="TRANSCRIPTIONAL REGULATOR"/>
    <property type="match status" value="1"/>
</dbReference>
<evidence type="ECO:0000259" key="5">
    <source>
        <dbReference type="PROSITE" id="PS50931"/>
    </source>
</evidence>
<protein>
    <submittedName>
        <fullName evidence="6">LysR family transcriptional regulator</fullName>
    </submittedName>
</protein>
<dbReference type="AlphaFoldDB" id="A0A2S5KK03"/>
<dbReference type="InterPro" id="IPR036388">
    <property type="entry name" value="WH-like_DNA-bd_sf"/>
</dbReference>
<dbReference type="PANTHER" id="PTHR30579:SF7">
    <property type="entry name" value="HTH-TYPE TRANSCRIPTIONAL REGULATOR LRHA-RELATED"/>
    <property type="match status" value="1"/>
</dbReference>
<dbReference type="InterPro" id="IPR000847">
    <property type="entry name" value="LysR_HTH_N"/>
</dbReference>
<organism evidence="6 7">
    <name type="scientific">Proteobacteria bacterium 228</name>
    <dbReference type="NCBI Taxonomy" id="2083153"/>
    <lineage>
        <taxon>Bacteria</taxon>
        <taxon>Pseudomonadati</taxon>
        <taxon>Pseudomonadota</taxon>
    </lineage>
</organism>
<dbReference type="SUPFAM" id="SSF46785">
    <property type="entry name" value="Winged helix' DNA-binding domain"/>
    <property type="match status" value="1"/>
</dbReference>
<evidence type="ECO:0000256" key="4">
    <source>
        <dbReference type="ARBA" id="ARBA00023163"/>
    </source>
</evidence>
<sequence length="288" mass="31700">MSLEIDLLKTFLAVVDTGSFTRAAKHSFRTQSAISMQMKRLEEHSGQPLFRKEGRDLVLTEAGKVLVGYARRIMLLHDEAAVRLQQGWADQPIRLGCPSDYMDMICPSLIQALRQQIPQVGIQIITANSPDLRPLLDQGELELAVLTRLPDTDEGHVLLHDEGVWLVADHFDPAAHKHLPLALYEPSCKFHTAARDGLEKQGRAYEVICTASSPTLLATLVRNGQAISAMARCSAPEDLLLSPQALDLPPLPSTDIVLATGAMPHPLLGARQLQQLLTTFQQRISTRG</sequence>
<dbReference type="Pfam" id="PF03466">
    <property type="entry name" value="LysR_substrate"/>
    <property type="match status" value="1"/>
</dbReference>
<dbReference type="GO" id="GO:0003700">
    <property type="term" value="F:DNA-binding transcription factor activity"/>
    <property type="evidence" value="ECO:0007669"/>
    <property type="project" value="InterPro"/>
</dbReference>
<dbReference type="Gene3D" id="3.40.190.10">
    <property type="entry name" value="Periplasmic binding protein-like II"/>
    <property type="match status" value="2"/>
</dbReference>